<sequence>MDARSRDCFNRSSGQQIRLLSRPETPACLVTQAVWEVERTDESPDFVQAMRESTFTTRLVPTPTVLGAKSGELLSSFARDRCPVRVDVSADIGREAVVVSGRRSWCTYSLALLALERPPFGTVVDAVPVDDEPTRLAPSLTSVRNDLAATLRTGGGSTGFPARFVELSLVDISCRHLEHRATQFGAPRTRQGPKNTVAVSNKQASLGGSLND</sequence>
<dbReference type="Proteomes" id="UP000646833">
    <property type="component" value="Unassembled WGS sequence"/>
</dbReference>
<accession>A0A830DXY4</accession>
<reference evidence="2" key="1">
    <citation type="journal article" date="2014" name="Int. J. Syst. Evol. Microbiol.">
        <title>Complete genome sequence of Corynebacterium casei LMG S-19264T (=DSM 44701T), isolated from a smear-ripened cheese.</title>
        <authorList>
            <consortium name="US DOE Joint Genome Institute (JGI-PGF)"/>
            <person name="Walter F."/>
            <person name="Albersmeier A."/>
            <person name="Kalinowski J."/>
            <person name="Ruckert C."/>
        </authorList>
    </citation>
    <scope>NUCLEOTIDE SEQUENCE</scope>
    <source>
        <strain evidence="2">CCM 7217</strain>
    </source>
</reference>
<name>A0A830DXY4_9EURY</name>
<dbReference type="EMBL" id="BMCI01000008">
    <property type="protein sequence ID" value="GGC70702.1"/>
    <property type="molecule type" value="Genomic_DNA"/>
</dbReference>
<feature type="region of interest" description="Disordered" evidence="1">
    <location>
        <begin position="183"/>
        <end position="212"/>
    </location>
</feature>
<protein>
    <submittedName>
        <fullName evidence="2">Uncharacterized protein</fullName>
    </submittedName>
</protein>
<proteinExistence type="predicted"/>
<evidence type="ECO:0000313" key="3">
    <source>
        <dbReference type="Proteomes" id="UP000646833"/>
    </source>
</evidence>
<organism evidence="2 3">
    <name type="scientific">Haloferax sulfurifontis</name>
    <dbReference type="NCBI Taxonomy" id="255616"/>
    <lineage>
        <taxon>Archaea</taxon>
        <taxon>Methanobacteriati</taxon>
        <taxon>Methanobacteriota</taxon>
        <taxon>Stenosarchaea group</taxon>
        <taxon>Halobacteria</taxon>
        <taxon>Halobacteriales</taxon>
        <taxon>Haloferacaceae</taxon>
        <taxon>Haloferax</taxon>
    </lineage>
</organism>
<dbReference type="AlphaFoldDB" id="A0A830DXY4"/>
<comment type="caution">
    <text evidence="2">The sequence shown here is derived from an EMBL/GenBank/DDBJ whole genome shotgun (WGS) entry which is preliminary data.</text>
</comment>
<feature type="compositionally biased region" description="Polar residues" evidence="1">
    <location>
        <begin position="192"/>
        <end position="212"/>
    </location>
</feature>
<gene>
    <name evidence="2" type="ORF">GCM10007209_35770</name>
</gene>
<reference evidence="2" key="2">
    <citation type="submission" date="2020-09" db="EMBL/GenBank/DDBJ databases">
        <authorList>
            <person name="Sun Q."/>
            <person name="Sedlacek I."/>
        </authorList>
    </citation>
    <scope>NUCLEOTIDE SEQUENCE</scope>
    <source>
        <strain evidence="2">CCM 7217</strain>
    </source>
</reference>
<evidence type="ECO:0000313" key="2">
    <source>
        <dbReference type="EMBL" id="GGC70702.1"/>
    </source>
</evidence>
<evidence type="ECO:0000256" key="1">
    <source>
        <dbReference type="SAM" id="MobiDB-lite"/>
    </source>
</evidence>